<keyword evidence="1" id="KW-0853">WD repeat</keyword>
<comment type="caution">
    <text evidence="4">The sequence shown here is derived from an EMBL/GenBank/DDBJ whole genome shotgun (WGS) entry which is preliminary data.</text>
</comment>
<name>A0ABQ9FFH1_TEGGR</name>
<feature type="compositionally biased region" description="Basic and acidic residues" evidence="3">
    <location>
        <begin position="9"/>
        <end position="21"/>
    </location>
</feature>
<dbReference type="Pfam" id="PF00400">
    <property type="entry name" value="WD40"/>
    <property type="match status" value="2"/>
</dbReference>
<feature type="compositionally biased region" description="Basic and acidic residues" evidence="3">
    <location>
        <begin position="135"/>
        <end position="145"/>
    </location>
</feature>
<dbReference type="SMART" id="SM00320">
    <property type="entry name" value="WD40"/>
    <property type="match status" value="6"/>
</dbReference>
<dbReference type="PANTHER" id="PTHR15574:SF21">
    <property type="entry name" value="DDB1- AND CUL4-ASSOCIATED FACTOR 8"/>
    <property type="match status" value="1"/>
</dbReference>
<feature type="region of interest" description="Disordered" evidence="3">
    <location>
        <begin position="78"/>
        <end position="99"/>
    </location>
</feature>
<feature type="region of interest" description="Disordered" evidence="3">
    <location>
        <begin position="1"/>
        <end position="61"/>
    </location>
</feature>
<protein>
    <submittedName>
        <fullName evidence="4">Uncharacterized protein</fullName>
    </submittedName>
</protein>
<dbReference type="PRINTS" id="PR01217">
    <property type="entry name" value="PRICHEXTENSN"/>
</dbReference>
<dbReference type="EMBL" id="JARBDR010000328">
    <property type="protein sequence ID" value="KAJ8316054.1"/>
    <property type="molecule type" value="Genomic_DNA"/>
</dbReference>
<evidence type="ECO:0000256" key="2">
    <source>
        <dbReference type="ARBA" id="ARBA00022737"/>
    </source>
</evidence>
<dbReference type="InterPro" id="IPR036322">
    <property type="entry name" value="WD40_repeat_dom_sf"/>
</dbReference>
<reference evidence="4 5" key="1">
    <citation type="submission" date="2022-12" db="EMBL/GenBank/DDBJ databases">
        <title>Chromosome-level genome of Tegillarca granosa.</title>
        <authorList>
            <person name="Kim J."/>
        </authorList>
    </citation>
    <scope>NUCLEOTIDE SEQUENCE [LARGE SCALE GENOMIC DNA]</scope>
    <source>
        <strain evidence="4">Teg-2019</strain>
        <tissue evidence="4">Adductor muscle</tissue>
    </source>
</reference>
<sequence length="816" mass="90788">MADVCNMEEADKHVSQSDKKLTKTNSHKPLADTDTSFNDSAYINDGGGGGESLDSSCKQSQNSVKDGAYGLCNTFHKESDKNYNDSRQNSDINSLPEDTLDCSLSSEKEEFSYRSFMKKDDSGIDIGRSPTSIKELSRPNNKDDDYMPQSIDTEDSDPCGYYDVTMSSTKDSEDEMEIAFKATSKTKRKVRRPRIGSDSDTDSTLLASGSDDLNIVLWNWIRSRPALIYDSGHRSNVFQAKFMPFSGDCHVVSCARDGQIRLAELSLTGVCKGTKKLAQHRGAAHKLALEFDSPHVFLSCGEDALVYEIDLRQEKPNKLSLTKESDRKVPLYSIHSNPSNSYEFCVGGRDHFISTKNSSFLDLLHLIAKFIAHLLNILVINLGHHYVYWNHTDSSTPPHCTPIYTDSSTPPHCTPIYTDSSTPPQCTPIYTDSSTPPHCTPIYTDSSTPPQCTPIYTDSSTPPQCTPMYTDSSTPPQCTPIYTDSSTPPQCTPIYTDSSTPPQYTPIYTDSSTPPQCTPIYTDSSTPTQCTPIYTDSSTPPQCTPIYTDSSTPPQCTPIYTDSSTPPQCTPIIYDKRKIGSEEKETGLIKKYCPHHLVDSDVKANVTCAVYNYNGTEVMGSYNDEDIYLFSNQHSDGAEYIHKYSGHRNNATVKGVNFYGPKSEFVVTGSDCGHIYLWDRESEAVVQFLEGDEGGVINVLEPHPFAPVLATSGLDHDVKIWSPTAEEPTKLKGLKKVLKRNKKERDEERVNEPDMLDGQMLWYIMHQLRRVRRRNEQRGSGDGDDRDANDSSSSDNSDMDSDGMEEMPDRLQCAPS</sequence>
<feature type="region of interest" description="Disordered" evidence="3">
    <location>
        <begin position="773"/>
        <end position="816"/>
    </location>
</feature>
<dbReference type="InterPro" id="IPR001680">
    <property type="entry name" value="WD40_rpt"/>
</dbReference>
<dbReference type="Proteomes" id="UP001217089">
    <property type="component" value="Unassembled WGS sequence"/>
</dbReference>
<evidence type="ECO:0000256" key="3">
    <source>
        <dbReference type="SAM" id="MobiDB-lite"/>
    </source>
</evidence>
<dbReference type="InterPro" id="IPR015943">
    <property type="entry name" value="WD40/YVTN_repeat-like_dom_sf"/>
</dbReference>
<keyword evidence="2" id="KW-0677">Repeat</keyword>
<proteinExistence type="predicted"/>
<dbReference type="PANTHER" id="PTHR15574">
    <property type="entry name" value="WD REPEAT DOMAIN-CONTAINING FAMILY"/>
    <property type="match status" value="1"/>
</dbReference>
<feature type="compositionally biased region" description="Acidic residues" evidence="3">
    <location>
        <begin position="797"/>
        <end position="806"/>
    </location>
</feature>
<dbReference type="InterPro" id="IPR045151">
    <property type="entry name" value="DCAF8"/>
</dbReference>
<evidence type="ECO:0000313" key="5">
    <source>
        <dbReference type="Proteomes" id="UP001217089"/>
    </source>
</evidence>
<dbReference type="SUPFAM" id="SSF50978">
    <property type="entry name" value="WD40 repeat-like"/>
    <property type="match status" value="1"/>
</dbReference>
<gene>
    <name evidence="4" type="ORF">KUTeg_006068</name>
</gene>
<dbReference type="Gene3D" id="2.130.10.10">
    <property type="entry name" value="YVTN repeat-like/Quinoprotein amine dehydrogenase"/>
    <property type="match status" value="2"/>
</dbReference>
<feature type="region of interest" description="Disordered" evidence="3">
    <location>
        <begin position="122"/>
        <end position="159"/>
    </location>
</feature>
<accession>A0ABQ9FFH1</accession>
<organism evidence="4 5">
    <name type="scientific">Tegillarca granosa</name>
    <name type="common">Malaysian cockle</name>
    <name type="synonym">Anadara granosa</name>
    <dbReference type="NCBI Taxonomy" id="220873"/>
    <lineage>
        <taxon>Eukaryota</taxon>
        <taxon>Metazoa</taxon>
        <taxon>Spiralia</taxon>
        <taxon>Lophotrochozoa</taxon>
        <taxon>Mollusca</taxon>
        <taxon>Bivalvia</taxon>
        <taxon>Autobranchia</taxon>
        <taxon>Pteriomorphia</taxon>
        <taxon>Arcoida</taxon>
        <taxon>Arcoidea</taxon>
        <taxon>Arcidae</taxon>
        <taxon>Tegillarca</taxon>
    </lineage>
</organism>
<feature type="compositionally biased region" description="Basic and acidic residues" evidence="3">
    <location>
        <begin position="774"/>
        <end position="789"/>
    </location>
</feature>
<evidence type="ECO:0000313" key="4">
    <source>
        <dbReference type="EMBL" id="KAJ8316054.1"/>
    </source>
</evidence>
<keyword evidence="5" id="KW-1185">Reference proteome</keyword>
<evidence type="ECO:0000256" key="1">
    <source>
        <dbReference type="ARBA" id="ARBA00022574"/>
    </source>
</evidence>